<protein>
    <submittedName>
        <fullName evidence="4">Adenylate cyclase type 2like [Bombyx mori]</fullName>
    </submittedName>
</protein>
<keyword evidence="3" id="KW-0812">Transmembrane</keyword>
<accession>A0A0K2V299</accession>
<dbReference type="EMBL" id="HACA01027034">
    <property type="protein sequence ID" value="CDW44395.1"/>
    <property type="molecule type" value="Transcribed_RNA"/>
</dbReference>
<dbReference type="GO" id="GO:0004016">
    <property type="term" value="F:adenylate cyclase activity"/>
    <property type="evidence" value="ECO:0007669"/>
    <property type="project" value="TreeGrafter"/>
</dbReference>
<dbReference type="GO" id="GO:0006171">
    <property type="term" value="P:cAMP biosynthetic process"/>
    <property type="evidence" value="ECO:0007669"/>
    <property type="project" value="TreeGrafter"/>
</dbReference>
<reference evidence="4" key="1">
    <citation type="submission" date="2014-05" db="EMBL/GenBank/DDBJ databases">
        <authorList>
            <person name="Chronopoulou M."/>
        </authorList>
    </citation>
    <scope>NUCLEOTIDE SEQUENCE</scope>
    <source>
        <tissue evidence="4">Whole organism</tissue>
    </source>
</reference>
<feature type="non-terminal residue" evidence="4">
    <location>
        <position position="1"/>
    </location>
</feature>
<dbReference type="PANTHER" id="PTHR45627:SF12">
    <property type="entry name" value="ADENYLATE CYCLASE TYPE 2"/>
    <property type="match status" value="1"/>
</dbReference>
<evidence type="ECO:0000256" key="3">
    <source>
        <dbReference type="SAM" id="Phobius"/>
    </source>
</evidence>
<feature type="transmembrane region" description="Helical" evidence="3">
    <location>
        <begin position="22"/>
        <end position="44"/>
    </location>
</feature>
<sequence>NASLMSCCLCLISTSVFLHVNYILKLCIMFFICGVHSTVYFVIIDDNDVIPYLSTWPSWLPFVLAILSLTFLLHLLDHQVELSSRTDFLWRTKLSSEEEGVDTMRGINKILLENILPAHVAEHYLLQVQGIAAADS</sequence>
<organism evidence="4">
    <name type="scientific">Lepeophtheirus salmonis</name>
    <name type="common">Salmon louse</name>
    <name type="synonym">Caligus salmonis</name>
    <dbReference type="NCBI Taxonomy" id="72036"/>
    <lineage>
        <taxon>Eukaryota</taxon>
        <taxon>Metazoa</taxon>
        <taxon>Ecdysozoa</taxon>
        <taxon>Arthropoda</taxon>
        <taxon>Crustacea</taxon>
        <taxon>Multicrustacea</taxon>
        <taxon>Hexanauplia</taxon>
        <taxon>Copepoda</taxon>
        <taxon>Siphonostomatoida</taxon>
        <taxon>Caligidae</taxon>
        <taxon>Lepeophtheirus</taxon>
    </lineage>
</organism>
<evidence type="ECO:0000256" key="2">
    <source>
        <dbReference type="ARBA" id="ARBA00023239"/>
    </source>
</evidence>
<dbReference type="GO" id="GO:0007189">
    <property type="term" value="P:adenylate cyclase-activating G protein-coupled receptor signaling pathway"/>
    <property type="evidence" value="ECO:0007669"/>
    <property type="project" value="TreeGrafter"/>
</dbReference>
<proteinExistence type="predicted"/>
<dbReference type="GO" id="GO:0000166">
    <property type="term" value="F:nucleotide binding"/>
    <property type="evidence" value="ECO:0007669"/>
    <property type="project" value="UniProtKB-KW"/>
</dbReference>
<feature type="non-terminal residue" evidence="4">
    <location>
        <position position="136"/>
    </location>
</feature>
<dbReference type="GO" id="GO:0005886">
    <property type="term" value="C:plasma membrane"/>
    <property type="evidence" value="ECO:0007669"/>
    <property type="project" value="TreeGrafter"/>
</dbReference>
<dbReference type="PANTHER" id="PTHR45627">
    <property type="entry name" value="ADENYLATE CYCLASE TYPE 1"/>
    <property type="match status" value="1"/>
</dbReference>
<name>A0A0K2V299_LEPSM</name>
<keyword evidence="2" id="KW-0456">Lyase</keyword>
<evidence type="ECO:0000256" key="1">
    <source>
        <dbReference type="ARBA" id="ARBA00022741"/>
    </source>
</evidence>
<dbReference type="GO" id="GO:0007193">
    <property type="term" value="P:adenylate cyclase-inhibiting G protein-coupled receptor signaling pathway"/>
    <property type="evidence" value="ECO:0007669"/>
    <property type="project" value="TreeGrafter"/>
</dbReference>
<dbReference type="AlphaFoldDB" id="A0A0K2V299"/>
<dbReference type="OrthoDB" id="10035433at2759"/>
<keyword evidence="3" id="KW-1133">Transmembrane helix</keyword>
<keyword evidence="1" id="KW-0547">Nucleotide-binding</keyword>
<feature type="transmembrane region" description="Helical" evidence="3">
    <location>
        <begin position="56"/>
        <end position="76"/>
    </location>
</feature>
<evidence type="ECO:0000313" key="4">
    <source>
        <dbReference type="EMBL" id="CDW44395.1"/>
    </source>
</evidence>
<keyword evidence="3" id="KW-0472">Membrane</keyword>